<feature type="compositionally biased region" description="Polar residues" evidence="1">
    <location>
        <begin position="23"/>
        <end position="39"/>
    </location>
</feature>
<dbReference type="EMBL" id="OW240915">
    <property type="protein sequence ID" value="CAH2285986.1"/>
    <property type="molecule type" value="Genomic_DNA"/>
</dbReference>
<feature type="region of interest" description="Disordered" evidence="1">
    <location>
        <begin position="17"/>
        <end position="53"/>
    </location>
</feature>
<reference evidence="2" key="1">
    <citation type="submission" date="2022-03" db="EMBL/GenBank/DDBJ databases">
        <authorList>
            <person name="Alioto T."/>
            <person name="Alioto T."/>
            <person name="Gomez Garrido J."/>
        </authorList>
    </citation>
    <scope>NUCLEOTIDE SEQUENCE</scope>
</reference>
<gene>
    <name evidence="2" type="ORF">PECUL_23A044190</name>
</gene>
<dbReference type="Proteomes" id="UP001295444">
    <property type="component" value="Chromosome 04"/>
</dbReference>
<evidence type="ECO:0000313" key="2">
    <source>
        <dbReference type="EMBL" id="CAH2285986.1"/>
    </source>
</evidence>
<organism evidence="2 3">
    <name type="scientific">Pelobates cultripes</name>
    <name type="common">Western spadefoot toad</name>
    <dbReference type="NCBI Taxonomy" id="61616"/>
    <lineage>
        <taxon>Eukaryota</taxon>
        <taxon>Metazoa</taxon>
        <taxon>Chordata</taxon>
        <taxon>Craniata</taxon>
        <taxon>Vertebrata</taxon>
        <taxon>Euteleostomi</taxon>
        <taxon>Amphibia</taxon>
        <taxon>Batrachia</taxon>
        <taxon>Anura</taxon>
        <taxon>Pelobatoidea</taxon>
        <taxon>Pelobatidae</taxon>
        <taxon>Pelobates</taxon>
    </lineage>
</organism>
<keyword evidence="3" id="KW-1185">Reference proteome</keyword>
<accession>A0AAD1S438</accession>
<feature type="non-terminal residue" evidence="2">
    <location>
        <position position="1"/>
    </location>
</feature>
<proteinExistence type="predicted"/>
<dbReference type="AlphaFoldDB" id="A0AAD1S438"/>
<sequence length="53" mass="6052">FQLDAVHRLPALNYRSQRYMASRTAQSPQSLPGRQSNTKPAIPNGTRGEFSWY</sequence>
<name>A0AAD1S438_PELCU</name>
<evidence type="ECO:0000256" key="1">
    <source>
        <dbReference type="SAM" id="MobiDB-lite"/>
    </source>
</evidence>
<evidence type="ECO:0000313" key="3">
    <source>
        <dbReference type="Proteomes" id="UP001295444"/>
    </source>
</evidence>
<protein>
    <submittedName>
        <fullName evidence="2">Uncharacterized protein</fullName>
    </submittedName>
</protein>
<feature type="non-terminal residue" evidence="2">
    <location>
        <position position="53"/>
    </location>
</feature>